<dbReference type="Proteomes" id="UP000273326">
    <property type="component" value="Chromosome"/>
</dbReference>
<dbReference type="InterPro" id="IPR001555">
    <property type="entry name" value="GART_AS"/>
</dbReference>
<dbReference type="PROSITE" id="PS00373">
    <property type="entry name" value="GART"/>
    <property type="match status" value="1"/>
</dbReference>
<evidence type="ECO:0000256" key="7">
    <source>
        <dbReference type="ARBA" id="ARBA00048558"/>
    </source>
</evidence>
<dbReference type="InterPro" id="IPR005793">
    <property type="entry name" value="Formyl_trans_C"/>
</dbReference>
<evidence type="ECO:0000256" key="2">
    <source>
        <dbReference type="ARBA" id="ARBA00010699"/>
    </source>
</evidence>
<dbReference type="InterPro" id="IPR037022">
    <property type="entry name" value="Formyl_trans_C_sf"/>
</dbReference>
<dbReference type="InterPro" id="IPR011034">
    <property type="entry name" value="Formyl_transferase-like_C_sf"/>
</dbReference>
<name>A0A3S9HCZ0_9LACT</name>
<evidence type="ECO:0000259" key="10">
    <source>
        <dbReference type="Pfam" id="PF02911"/>
    </source>
</evidence>
<dbReference type="Gene3D" id="3.40.50.170">
    <property type="entry name" value="Formyl transferase, N-terminal domain"/>
    <property type="match status" value="1"/>
</dbReference>
<dbReference type="Pfam" id="PF02911">
    <property type="entry name" value="Formyl_trans_C"/>
    <property type="match status" value="1"/>
</dbReference>
<dbReference type="PANTHER" id="PTHR11138">
    <property type="entry name" value="METHIONYL-TRNA FORMYLTRANSFERASE"/>
    <property type="match status" value="1"/>
</dbReference>
<accession>A0A3S9HCZ0</accession>
<dbReference type="PANTHER" id="PTHR11138:SF5">
    <property type="entry name" value="METHIONYL-TRNA FORMYLTRANSFERASE, MITOCHONDRIAL"/>
    <property type="match status" value="1"/>
</dbReference>
<reference evidence="12" key="1">
    <citation type="submission" date="2018-12" db="EMBL/GenBank/DDBJ databases">
        <title>Complete genome sequencing of Jeotgalibaca sp. H21T32.</title>
        <authorList>
            <person name="Bae J.-W."/>
            <person name="Lee S.-Y."/>
        </authorList>
    </citation>
    <scope>NUCLEOTIDE SEQUENCE [LARGE SCALE GENOMIC DNA]</scope>
    <source>
        <strain evidence="12">H21T32</strain>
    </source>
</reference>
<dbReference type="InterPro" id="IPR044135">
    <property type="entry name" value="Met-tRNA-FMT_C"/>
</dbReference>
<dbReference type="EMBL" id="CP034465">
    <property type="protein sequence ID" value="AZP05201.1"/>
    <property type="molecule type" value="Genomic_DNA"/>
</dbReference>
<evidence type="ECO:0000256" key="6">
    <source>
        <dbReference type="ARBA" id="ARBA00022917"/>
    </source>
</evidence>
<keyword evidence="12" id="KW-1185">Reference proteome</keyword>
<dbReference type="CDD" id="cd08704">
    <property type="entry name" value="Met_tRNA_FMT_C"/>
    <property type="match status" value="1"/>
</dbReference>
<evidence type="ECO:0000313" key="11">
    <source>
        <dbReference type="EMBL" id="AZP05201.1"/>
    </source>
</evidence>
<dbReference type="EC" id="2.1.2.9" evidence="3 8"/>
<evidence type="ECO:0000256" key="8">
    <source>
        <dbReference type="HAMAP-Rule" id="MF_00182"/>
    </source>
</evidence>
<dbReference type="FunFam" id="3.40.50.170:FF:000004">
    <property type="entry name" value="Methionyl-tRNA formyltransferase"/>
    <property type="match status" value="1"/>
</dbReference>
<evidence type="ECO:0000256" key="5">
    <source>
        <dbReference type="ARBA" id="ARBA00022679"/>
    </source>
</evidence>
<proteinExistence type="inferred from homology"/>
<gene>
    <name evidence="8" type="primary">fmt</name>
    <name evidence="11" type="ORF">EJN90_11425</name>
</gene>
<comment type="function">
    <text evidence="1 8">Attaches a formyl group to the free amino group of methionyl-tRNA(fMet). The formyl group appears to play a dual role in the initiator identity of N-formylmethionyl-tRNA by promoting its recognition by IF2 and preventing the misappropriation of this tRNA by the elongation apparatus.</text>
</comment>
<evidence type="ECO:0000256" key="4">
    <source>
        <dbReference type="ARBA" id="ARBA00016014"/>
    </source>
</evidence>
<dbReference type="KEGG" id="jeh:EJN90_11425"/>
<dbReference type="InterPro" id="IPR041711">
    <property type="entry name" value="Met-tRNA-FMT_N"/>
</dbReference>
<feature type="binding site" evidence="8">
    <location>
        <begin position="110"/>
        <end position="113"/>
    </location>
    <ligand>
        <name>(6S)-5,6,7,8-tetrahydrofolate</name>
        <dbReference type="ChEBI" id="CHEBI:57453"/>
    </ligand>
</feature>
<evidence type="ECO:0000256" key="3">
    <source>
        <dbReference type="ARBA" id="ARBA00012261"/>
    </source>
</evidence>
<dbReference type="CDD" id="cd08646">
    <property type="entry name" value="FMT_core_Met-tRNA-FMT_N"/>
    <property type="match status" value="1"/>
</dbReference>
<dbReference type="InterPro" id="IPR005794">
    <property type="entry name" value="Fmt"/>
</dbReference>
<protein>
    <recommendedName>
        <fullName evidence="4 8">Methionyl-tRNA formyltransferase</fullName>
        <ecNumber evidence="3 8">2.1.2.9</ecNumber>
    </recommendedName>
</protein>
<dbReference type="InterPro" id="IPR036477">
    <property type="entry name" value="Formyl_transf_N_sf"/>
</dbReference>
<dbReference type="Gene3D" id="3.10.25.10">
    <property type="entry name" value="Formyl transferase, C-terminal domain"/>
    <property type="match status" value="1"/>
</dbReference>
<dbReference type="NCBIfam" id="TIGR00460">
    <property type="entry name" value="fmt"/>
    <property type="match status" value="1"/>
</dbReference>
<organism evidence="11 12">
    <name type="scientific">Jeotgalibaca ciconiae</name>
    <dbReference type="NCBI Taxonomy" id="2496265"/>
    <lineage>
        <taxon>Bacteria</taxon>
        <taxon>Bacillati</taxon>
        <taxon>Bacillota</taxon>
        <taxon>Bacilli</taxon>
        <taxon>Lactobacillales</taxon>
        <taxon>Carnobacteriaceae</taxon>
        <taxon>Jeotgalibaca</taxon>
    </lineage>
</organism>
<evidence type="ECO:0000259" key="9">
    <source>
        <dbReference type="Pfam" id="PF00551"/>
    </source>
</evidence>
<dbReference type="RefSeq" id="WP_126111354.1">
    <property type="nucleotide sequence ID" value="NZ_CP034465.1"/>
</dbReference>
<feature type="domain" description="Formyl transferase N-terminal" evidence="9">
    <location>
        <begin position="2"/>
        <end position="181"/>
    </location>
</feature>
<dbReference type="Pfam" id="PF00551">
    <property type="entry name" value="Formyl_trans_N"/>
    <property type="match status" value="1"/>
</dbReference>
<comment type="similarity">
    <text evidence="2 8">Belongs to the Fmt family.</text>
</comment>
<dbReference type="GO" id="GO:0005829">
    <property type="term" value="C:cytosol"/>
    <property type="evidence" value="ECO:0007669"/>
    <property type="project" value="TreeGrafter"/>
</dbReference>
<dbReference type="AlphaFoldDB" id="A0A3S9HCZ0"/>
<dbReference type="SUPFAM" id="SSF50486">
    <property type="entry name" value="FMT C-terminal domain-like"/>
    <property type="match status" value="1"/>
</dbReference>
<keyword evidence="6 8" id="KW-0648">Protein biosynthesis</keyword>
<evidence type="ECO:0000313" key="12">
    <source>
        <dbReference type="Proteomes" id="UP000273326"/>
    </source>
</evidence>
<evidence type="ECO:0000256" key="1">
    <source>
        <dbReference type="ARBA" id="ARBA00002606"/>
    </source>
</evidence>
<dbReference type="HAMAP" id="MF_00182">
    <property type="entry name" value="Formyl_trans"/>
    <property type="match status" value="1"/>
</dbReference>
<dbReference type="SUPFAM" id="SSF53328">
    <property type="entry name" value="Formyltransferase"/>
    <property type="match status" value="1"/>
</dbReference>
<dbReference type="InterPro" id="IPR002376">
    <property type="entry name" value="Formyl_transf_N"/>
</dbReference>
<dbReference type="OrthoDB" id="9802815at2"/>
<sequence>MKRIIFMGTPEFSVPILEALFESEYEVVAVVTQPDRPVGRKRVLTPPPIKEAALKHQVPIYQPEKISGSKELEELIALEADLLITAAYGQFLPTKLLNAPKHRAINVHASLLPKYRGGAPVHYAIIEGEKETGVSIMYMEKKMDAGAVLAQRSIPIEEDDDVQSMFDKLSLLGRDLLMEVLPKLFAEEITPVEQDESKVTFSPNISREEERIDWDQTAEQIANKVRGMRPWPVAHALLDGERCKIWQAKKTDKETTLSPGSIVEWDKKSLFVACGNGTVLKITELQQAGKKKMSINNFLNGNDIEAIKRIGFD</sequence>
<comment type="catalytic activity">
    <reaction evidence="7 8">
        <text>L-methionyl-tRNA(fMet) + (6R)-10-formyltetrahydrofolate = N-formyl-L-methionyl-tRNA(fMet) + (6S)-5,6,7,8-tetrahydrofolate + H(+)</text>
        <dbReference type="Rhea" id="RHEA:24380"/>
        <dbReference type="Rhea" id="RHEA-COMP:9952"/>
        <dbReference type="Rhea" id="RHEA-COMP:9953"/>
        <dbReference type="ChEBI" id="CHEBI:15378"/>
        <dbReference type="ChEBI" id="CHEBI:57453"/>
        <dbReference type="ChEBI" id="CHEBI:78530"/>
        <dbReference type="ChEBI" id="CHEBI:78844"/>
        <dbReference type="ChEBI" id="CHEBI:195366"/>
        <dbReference type="EC" id="2.1.2.9"/>
    </reaction>
</comment>
<keyword evidence="5 8" id="KW-0808">Transferase</keyword>
<dbReference type="GO" id="GO:0004479">
    <property type="term" value="F:methionyl-tRNA formyltransferase activity"/>
    <property type="evidence" value="ECO:0007669"/>
    <property type="project" value="UniProtKB-UniRule"/>
</dbReference>
<feature type="domain" description="Formyl transferase C-terminal" evidence="10">
    <location>
        <begin position="204"/>
        <end position="302"/>
    </location>
</feature>